<evidence type="ECO:0000256" key="1">
    <source>
        <dbReference type="SAM" id="MobiDB-lite"/>
    </source>
</evidence>
<feature type="region of interest" description="Disordered" evidence="1">
    <location>
        <begin position="1"/>
        <end position="71"/>
    </location>
</feature>
<feature type="region of interest" description="Disordered" evidence="1">
    <location>
        <begin position="90"/>
        <end position="123"/>
    </location>
</feature>
<feature type="compositionally biased region" description="Basic and acidic residues" evidence="1">
    <location>
        <begin position="7"/>
        <end position="17"/>
    </location>
</feature>
<reference evidence="2 3" key="1">
    <citation type="journal article" date="2020" name="Nature">
        <title>Six reference-quality genomes reveal evolution of bat adaptations.</title>
        <authorList>
            <person name="Jebb D."/>
            <person name="Huang Z."/>
            <person name="Pippel M."/>
            <person name="Hughes G.M."/>
            <person name="Lavrichenko K."/>
            <person name="Devanna P."/>
            <person name="Winkler S."/>
            <person name="Jermiin L.S."/>
            <person name="Skirmuntt E.C."/>
            <person name="Katzourakis A."/>
            <person name="Burkitt-Gray L."/>
            <person name="Ray D.A."/>
            <person name="Sullivan K.A.M."/>
            <person name="Roscito J.G."/>
            <person name="Kirilenko B.M."/>
            <person name="Davalos L.M."/>
            <person name="Corthals A.P."/>
            <person name="Power M.L."/>
            <person name="Jones G."/>
            <person name="Ransome R.D."/>
            <person name="Dechmann D.K.N."/>
            <person name="Locatelli A.G."/>
            <person name="Puechmaille S.J."/>
            <person name="Fedrigo O."/>
            <person name="Jarvis E.D."/>
            <person name="Hiller M."/>
            <person name="Vernes S.C."/>
            <person name="Myers E.W."/>
            <person name="Teeling E.C."/>
        </authorList>
    </citation>
    <scope>NUCLEOTIDE SEQUENCE [LARGE SCALE GENOMIC DNA]</scope>
    <source>
        <strain evidence="2">Bat1K_MPI-CBG_1</strain>
    </source>
</reference>
<comment type="caution">
    <text evidence="2">The sequence shown here is derived from an EMBL/GenBank/DDBJ whole genome shotgun (WGS) entry which is preliminary data.</text>
</comment>
<accession>A0A834AEH1</accession>
<organism evidence="2 3">
    <name type="scientific">Phyllostomus discolor</name>
    <name type="common">pale spear-nosed bat</name>
    <dbReference type="NCBI Taxonomy" id="89673"/>
    <lineage>
        <taxon>Eukaryota</taxon>
        <taxon>Metazoa</taxon>
        <taxon>Chordata</taxon>
        <taxon>Craniata</taxon>
        <taxon>Vertebrata</taxon>
        <taxon>Euteleostomi</taxon>
        <taxon>Mammalia</taxon>
        <taxon>Eutheria</taxon>
        <taxon>Laurasiatheria</taxon>
        <taxon>Chiroptera</taxon>
        <taxon>Yangochiroptera</taxon>
        <taxon>Phyllostomidae</taxon>
        <taxon>Phyllostominae</taxon>
        <taxon>Phyllostomus</taxon>
    </lineage>
</organism>
<dbReference type="Proteomes" id="UP000664940">
    <property type="component" value="Unassembled WGS sequence"/>
</dbReference>
<proteinExistence type="predicted"/>
<evidence type="ECO:0000313" key="3">
    <source>
        <dbReference type="Proteomes" id="UP000664940"/>
    </source>
</evidence>
<gene>
    <name evidence="2" type="ORF">HJG60_010772</name>
</gene>
<protein>
    <submittedName>
        <fullName evidence="2">Uncharacterized protein</fullName>
    </submittedName>
</protein>
<dbReference type="EMBL" id="JABVXQ010000005">
    <property type="protein sequence ID" value="KAF6109499.1"/>
    <property type="molecule type" value="Genomic_DNA"/>
</dbReference>
<evidence type="ECO:0000313" key="2">
    <source>
        <dbReference type="EMBL" id="KAF6109499.1"/>
    </source>
</evidence>
<feature type="compositionally biased region" description="Basic and acidic residues" evidence="1">
    <location>
        <begin position="45"/>
        <end position="54"/>
    </location>
</feature>
<dbReference type="AlphaFoldDB" id="A0A834AEH1"/>
<name>A0A834AEH1_9CHIR</name>
<sequence length="123" mass="13434">MKSPWVGDRESQKERGLRQQWAPRESQVPPPPTSGIDCGRKMRKSKDDFCKIGKEGTMPVSWVDPQKGGRTPAANMTALCLGWGCPASQKGPLPRHSVKAQMSPGRPGVALRTITPAASRDRE</sequence>